<dbReference type="RefSeq" id="WP_043524617.1">
    <property type="nucleotide sequence ID" value="NZ_BAABKU010000017.1"/>
</dbReference>
<reference evidence="10 11" key="1">
    <citation type="submission" date="2014-10" db="EMBL/GenBank/DDBJ databases">
        <title>Draft genome sequence of Actinoplanes utahensis NRRL 12052.</title>
        <authorList>
            <person name="Velasco-Bucheli B."/>
            <person name="del Cerro C."/>
            <person name="Hormigo D."/>
            <person name="Garcia J.L."/>
            <person name="Acebal C."/>
            <person name="Arroyo M."/>
            <person name="de la Mata I."/>
        </authorList>
    </citation>
    <scope>NUCLEOTIDE SEQUENCE [LARGE SCALE GENOMIC DNA]</scope>
    <source>
        <strain evidence="10 11">NRRL 12052</strain>
    </source>
</reference>
<feature type="transmembrane region" description="Helical" evidence="7">
    <location>
        <begin position="246"/>
        <end position="268"/>
    </location>
</feature>
<sequence>MISALRFTLSIAPRTDRFRSAIVVAVAILEQATGFGLALLLGLFSEVARRHSTDGLVVLALCVAVFVMVTQGTFIAGYFTRLRLQEEIQNEVERRIIDVVGTTPTLEIHENSGRSERAAVVRGARNEIGPGFDRLMWLAGAALALIGSAVLMASVVPVLALLPLFAVPTVLATQAADKKRGKAVERATPSTRLAGHLFQLATTAAPARETRLFGLAGELRSRHRTTWDEAGRDIARSDGRARLPVVLAWLFFVLAYAAAIVLMVRAGLSGDASLGLVVAAVAVSSQITGQVQGLLSLTFWTMESLRATRAFLDVVADGAAETAAVVPATPAPVPPKLSGGIKLEGLSFQYWNREQRSLSDIDLELPAGAVVALVGENGAGKSTLVKMLCGLYRPSAGRILVDGTDLTRFAPDEWRARITAAFQDPVHIEMSLQDTIGLGSLGHRDDADRIREALRTAGGDRLLASLPDGLRTRLGRESWDGKGLSGGQWQTVANARAAMRHAPLLRVLDEPSASLDAHAEEWLFQQYTELSRLDGGVTVLVTHRITSARAADLIVVLDGGRVAEVGTHDALSRADGLYAELFHLQARYFV</sequence>
<dbReference type="PROSITE" id="PS50893">
    <property type="entry name" value="ABC_TRANSPORTER_2"/>
    <property type="match status" value="1"/>
</dbReference>
<proteinExistence type="predicted"/>
<dbReference type="InterPro" id="IPR003593">
    <property type="entry name" value="AAA+_ATPase"/>
</dbReference>
<evidence type="ECO:0000256" key="6">
    <source>
        <dbReference type="ARBA" id="ARBA00023136"/>
    </source>
</evidence>
<dbReference type="InterPro" id="IPR039421">
    <property type="entry name" value="Type_1_exporter"/>
</dbReference>
<gene>
    <name evidence="10" type="ORF">MB27_12920</name>
</gene>
<keyword evidence="5 7" id="KW-1133">Transmembrane helix</keyword>
<evidence type="ECO:0000256" key="7">
    <source>
        <dbReference type="SAM" id="Phobius"/>
    </source>
</evidence>
<dbReference type="SMART" id="SM00382">
    <property type="entry name" value="AAA"/>
    <property type="match status" value="1"/>
</dbReference>
<organism evidence="10 11">
    <name type="scientific">Actinoplanes utahensis</name>
    <dbReference type="NCBI Taxonomy" id="1869"/>
    <lineage>
        <taxon>Bacteria</taxon>
        <taxon>Bacillati</taxon>
        <taxon>Actinomycetota</taxon>
        <taxon>Actinomycetes</taxon>
        <taxon>Micromonosporales</taxon>
        <taxon>Micromonosporaceae</taxon>
        <taxon>Actinoplanes</taxon>
    </lineage>
</organism>
<dbReference type="Pfam" id="PF00005">
    <property type="entry name" value="ABC_tran"/>
    <property type="match status" value="1"/>
</dbReference>
<dbReference type="GO" id="GO:0015421">
    <property type="term" value="F:ABC-type oligopeptide transporter activity"/>
    <property type="evidence" value="ECO:0007669"/>
    <property type="project" value="TreeGrafter"/>
</dbReference>
<dbReference type="PROSITE" id="PS50929">
    <property type="entry name" value="ABC_TM1F"/>
    <property type="match status" value="1"/>
</dbReference>
<feature type="transmembrane region" description="Helical" evidence="7">
    <location>
        <begin position="158"/>
        <end position="176"/>
    </location>
</feature>
<keyword evidence="11" id="KW-1185">Reference proteome</keyword>
<dbReference type="EMBL" id="JRTT01000013">
    <property type="protein sequence ID" value="KHD77018.1"/>
    <property type="molecule type" value="Genomic_DNA"/>
</dbReference>
<dbReference type="SUPFAM" id="SSF90123">
    <property type="entry name" value="ABC transporter transmembrane region"/>
    <property type="match status" value="1"/>
</dbReference>
<dbReference type="SUPFAM" id="SSF52540">
    <property type="entry name" value="P-loop containing nucleoside triphosphate hydrolases"/>
    <property type="match status" value="1"/>
</dbReference>
<dbReference type="InterPro" id="IPR003439">
    <property type="entry name" value="ABC_transporter-like_ATP-bd"/>
</dbReference>
<dbReference type="InterPro" id="IPR036640">
    <property type="entry name" value="ABC1_TM_sf"/>
</dbReference>
<evidence type="ECO:0000259" key="8">
    <source>
        <dbReference type="PROSITE" id="PS50893"/>
    </source>
</evidence>
<evidence type="ECO:0000313" key="10">
    <source>
        <dbReference type="EMBL" id="KHD77018.1"/>
    </source>
</evidence>
<name>A0A0A6UPN3_ACTUT</name>
<evidence type="ECO:0000256" key="1">
    <source>
        <dbReference type="ARBA" id="ARBA00004651"/>
    </source>
</evidence>
<keyword evidence="3" id="KW-0547">Nucleotide-binding</keyword>
<dbReference type="OrthoDB" id="9806127at2"/>
<keyword evidence="4" id="KW-0067">ATP-binding</keyword>
<dbReference type="GO" id="GO:0016887">
    <property type="term" value="F:ATP hydrolysis activity"/>
    <property type="evidence" value="ECO:0007669"/>
    <property type="project" value="InterPro"/>
</dbReference>
<keyword evidence="2 7" id="KW-0812">Transmembrane</keyword>
<comment type="subcellular location">
    <subcellularLocation>
        <location evidence="1">Cell membrane</location>
        <topology evidence="1">Multi-pass membrane protein</topology>
    </subcellularLocation>
</comment>
<accession>A0A0A6UPN3</accession>
<feature type="domain" description="ABC transmembrane type-1" evidence="9">
    <location>
        <begin position="133"/>
        <end position="297"/>
    </location>
</feature>
<dbReference type="eggNOG" id="COG1132">
    <property type="taxonomic scope" value="Bacteria"/>
</dbReference>
<dbReference type="PANTHER" id="PTHR43394:SF1">
    <property type="entry name" value="ATP-BINDING CASSETTE SUB-FAMILY B MEMBER 10, MITOCHONDRIAL"/>
    <property type="match status" value="1"/>
</dbReference>
<feature type="transmembrane region" description="Helical" evidence="7">
    <location>
        <begin position="56"/>
        <end position="79"/>
    </location>
</feature>
<evidence type="ECO:0000259" key="9">
    <source>
        <dbReference type="PROSITE" id="PS50929"/>
    </source>
</evidence>
<protein>
    <submittedName>
        <fullName evidence="10">ABC transporter</fullName>
    </submittedName>
</protein>
<evidence type="ECO:0000256" key="4">
    <source>
        <dbReference type="ARBA" id="ARBA00022840"/>
    </source>
</evidence>
<dbReference type="AlphaFoldDB" id="A0A0A6UPN3"/>
<dbReference type="Proteomes" id="UP000054537">
    <property type="component" value="Unassembled WGS sequence"/>
</dbReference>
<dbReference type="PANTHER" id="PTHR43394">
    <property type="entry name" value="ATP-DEPENDENT PERMEASE MDL1, MITOCHONDRIAL"/>
    <property type="match status" value="1"/>
</dbReference>
<evidence type="ECO:0000256" key="2">
    <source>
        <dbReference type="ARBA" id="ARBA00022692"/>
    </source>
</evidence>
<keyword evidence="6 7" id="KW-0472">Membrane</keyword>
<dbReference type="InterPro" id="IPR027417">
    <property type="entry name" value="P-loop_NTPase"/>
</dbReference>
<feature type="transmembrane region" description="Helical" evidence="7">
    <location>
        <begin position="21"/>
        <end position="44"/>
    </location>
</feature>
<evidence type="ECO:0000313" key="11">
    <source>
        <dbReference type="Proteomes" id="UP000054537"/>
    </source>
</evidence>
<evidence type="ECO:0000256" key="3">
    <source>
        <dbReference type="ARBA" id="ARBA00022741"/>
    </source>
</evidence>
<dbReference type="Gene3D" id="3.40.50.300">
    <property type="entry name" value="P-loop containing nucleotide triphosphate hydrolases"/>
    <property type="match status" value="1"/>
</dbReference>
<dbReference type="STRING" id="1869.MB27_12920"/>
<feature type="transmembrane region" description="Helical" evidence="7">
    <location>
        <begin position="135"/>
        <end position="152"/>
    </location>
</feature>
<feature type="domain" description="ABC transporter" evidence="8">
    <location>
        <begin position="341"/>
        <end position="584"/>
    </location>
</feature>
<dbReference type="Gene3D" id="1.20.1560.10">
    <property type="entry name" value="ABC transporter type 1, transmembrane domain"/>
    <property type="match status" value="1"/>
</dbReference>
<dbReference type="GO" id="GO:0005886">
    <property type="term" value="C:plasma membrane"/>
    <property type="evidence" value="ECO:0007669"/>
    <property type="project" value="UniProtKB-SubCell"/>
</dbReference>
<dbReference type="GO" id="GO:0005524">
    <property type="term" value="F:ATP binding"/>
    <property type="evidence" value="ECO:0007669"/>
    <property type="project" value="UniProtKB-KW"/>
</dbReference>
<comment type="caution">
    <text evidence="10">The sequence shown here is derived from an EMBL/GenBank/DDBJ whole genome shotgun (WGS) entry which is preliminary data.</text>
</comment>
<dbReference type="InterPro" id="IPR011527">
    <property type="entry name" value="ABC1_TM_dom"/>
</dbReference>
<evidence type="ECO:0000256" key="5">
    <source>
        <dbReference type="ARBA" id="ARBA00022989"/>
    </source>
</evidence>